<dbReference type="OrthoDB" id="763610at2"/>
<evidence type="ECO:0000313" key="2">
    <source>
        <dbReference type="Proteomes" id="UP000249016"/>
    </source>
</evidence>
<dbReference type="RefSeq" id="WP_111351314.1">
    <property type="nucleotide sequence ID" value="NZ_QLII01000004.1"/>
</dbReference>
<organism evidence="1 2">
    <name type="scientific">Spirosoma telluris</name>
    <dbReference type="NCBI Taxonomy" id="2183553"/>
    <lineage>
        <taxon>Bacteria</taxon>
        <taxon>Pseudomonadati</taxon>
        <taxon>Bacteroidota</taxon>
        <taxon>Cytophagia</taxon>
        <taxon>Cytophagales</taxon>
        <taxon>Cytophagaceae</taxon>
        <taxon>Spirosoma</taxon>
    </lineage>
</organism>
<protein>
    <submittedName>
        <fullName evidence="1">Uncharacterized protein</fullName>
    </submittedName>
</protein>
<dbReference type="EMBL" id="QLII01000004">
    <property type="protein sequence ID" value="RAI72853.1"/>
    <property type="molecule type" value="Genomic_DNA"/>
</dbReference>
<name>A0A327NDS3_9BACT</name>
<dbReference type="AlphaFoldDB" id="A0A327NDS3"/>
<accession>A0A327NDS3</accession>
<reference evidence="1 2" key="1">
    <citation type="submission" date="2018-06" db="EMBL/GenBank/DDBJ databases">
        <title>Spirosoma sp. HMF3257 Genome sequencing and assembly.</title>
        <authorList>
            <person name="Kang H."/>
            <person name="Cha I."/>
            <person name="Kim H."/>
            <person name="Kang J."/>
            <person name="Joh K."/>
        </authorList>
    </citation>
    <scope>NUCLEOTIDE SEQUENCE [LARGE SCALE GENOMIC DNA]</scope>
    <source>
        <strain evidence="1 2">HMF3257</strain>
    </source>
</reference>
<keyword evidence="2" id="KW-1185">Reference proteome</keyword>
<gene>
    <name evidence="1" type="ORF">HMF3257_38730</name>
</gene>
<comment type="caution">
    <text evidence="1">The sequence shown here is derived from an EMBL/GenBank/DDBJ whole genome shotgun (WGS) entry which is preliminary data.</text>
</comment>
<proteinExistence type="predicted"/>
<sequence>MNSLKQVIDLSIKQAKYYLEHVGEFYPFGTIEHVDGQLQPVGMTTGEDYPDSKELISLLVESITSRILQKKLRAGAIGVDALISLPEFKEKVSVVEIKAIDEQGNTLDCYLPYVIADNKPFYRELISKSGTLSF</sequence>
<dbReference type="Proteomes" id="UP000249016">
    <property type="component" value="Unassembled WGS sequence"/>
</dbReference>
<evidence type="ECO:0000313" key="1">
    <source>
        <dbReference type="EMBL" id="RAI72853.1"/>
    </source>
</evidence>